<reference evidence="2 3" key="1">
    <citation type="submission" date="2016-11" db="EMBL/GenBank/DDBJ databases">
        <authorList>
            <person name="Jaros S."/>
            <person name="Januszkiewicz K."/>
            <person name="Wedrychowicz H."/>
        </authorList>
    </citation>
    <scope>NUCLEOTIDE SEQUENCE [LARGE SCALE GENOMIC DNA]</scope>
    <source>
        <strain evidence="2 3">DSM 15929</strain>
    </source>
</reference>
<dbReference type="RefSeq" id="WP_073274494.1">
    <property type="nucleotide sequence ID" value="NZ_FRAC01000008.1"/>
</dbReference>
<protein>
    <submittedName>
        <fullName evidence="2">ABC-2 type transport system permease protein</fullName>
    </submittedName>
</protein>
<evidence type="ECO:0000313" key="3">
    <source>
        <dbReference type="Proteomes" id="UP000184386"/>
    </source>
</evidence>
<evidence type="ECO:0000256" key="1">
    <source>
        <dbReference type="SAM" id="Phobius"/>
    </source>
</evidence>
<feature type="transmembrane region" description="Helical" evidence="1">
    <location>
        <begin position="187"/>
        <end position="204"/>
    </location>
</feature>
<name>A0A1M6P2W4_9FIRM</name>
<dbReference type="STRING" id="1121322.SAMN02745136_01568"/>
<dbReference type="EMBL" id="FRAC01000008">
    <property type="protein sequence ID" value="SHK02222.1"/>
    <property type="molecule type" value="Genomic_DNA"/>
</dbReference>
<keyword evidence="1" id="KW-0472">Membrane</keyword>
<dbReference type="AlphaFoldDB" id="A0A1M6P2W4"/>
<keyword evidence="1" id="KW-1133">Transmembrane helix</keyword>
<evidence type="ECO:0000313" key="2">
    <source>
        <dbReference type="EMBL" id="SHK02222.1"/>
    </source>
</evidence>
<dbReference type="GO" id="GO:0005886">
    <property type="term" value="C:plasma membrane"/>
    <property type="evidence" value="ECO:0007669"/>
    <property type="project" value="UniProtKB-SubCell"/>
</dbReference>
<feature type="transmembrane region" description="Helical" evidence="1">
    <location>
        <begin position="15"/>
        <end position="36"/>
    </location>
</feature>
<sequence length="263" mass="29552">MNVFFRELKANRKALLIWSICMFLLVISGMGKYTAYTSGNNSDVFNQMPHLVKALFGFANFNVTTIDGFYAFLFIYLSITLAIHAILLGCGIVSKEERDKTTEFLMAKPISRRSILTAKYAAAIVNLIIINLVTYISSVIAVNQFKTGKEMNITILLFMVTMLIMQLIFFSLGTLLAALVKKPRTSSSAAAGILLVSYFIARVTDLKSELNILNILSPFKYFDYGRVLNGNGLSLVIVIISLLLTVIFTVFTYRFYEKREFSI</sequence>
<dbReference type="Pfam" id="PF12679">
    <property type="entry name" value="ABC2_membrane_2"/>
    <property type="match status" value="1"/>
</dbReference>
<keyword evidence="1" id="KW-0812">Transmembrane</keyword>
<feature type="transmembrane region" description="Helical" evidence="1">
    <location>
        <begin position="153"/>
        <end position="180"/>
    </location>
</feature>
<dbReference type="PANTHER" id="PTHR37305">
    <property type="entry name" value="INTEGRAL MEMBRANE PROTEIN-RELATED"/>
    <property type="match status" value="1"/>
</dbReference>
<feature type="transmembrane region" description="Helical" evidence="1">
    <location>
        <begin position="115"/>
        <end position="141"/>
    </location>
</feature>
<feature type="transmembrane region" description="Helical" evidence="1">
    <location>
        <begin position="69"/>
        <end position="94"/>
    </location>
</feature>
<gene>
    <name evidence="2" type="ORF">SAMN02745136_01568</name>
</gene>
<dbReference type="PANTHER" id="PTHR37305:SF1">
    <property type="entry name" value="MEMBRANE PROTEIN"/>
    <property type="match status" value="1"/>
</dbReference>
<dbReference type="OrthoDB" id="9800309at2"/>
<dbReference type="Proteomes" id="UP000184386">
    <property type="component" value="Unassembled WGS sequence"/>
</dbReference>
<organism evidence="2 3">
    <name type="scientific">Anaerocolumna jejuensis DSM 15929</name>
    <dbReference type="NCBI Taxonomy" id="1121322"/>
    <lineage>
        <taxon>Bacteria</taxon>
        <taxon>Bacillati</taxon>
        <taxon>Bacillota</taxon>
        <taxon>Clostridia</taxon>
        <taxon>Lachnospirales</taxon>
        <taxon>Lachnospiraceae</taxon>
        <taxon>Anaerocolumna</taxon>
    </lineage>
</organism>
<keyword evidence="3" id="KW-1185">Reference proteome</keyword>
<dbReference type="GO" id="GO:0140359">
    <property type="term" value="F:ABC-type transporter activity"/>
    <property type="evidence" value="ECO:0007669"/>
    <property type="project" value="InterPro"/>
</dbReference>
<accession>A0A1M6P2W4</accession>
<proteinExistence type="predicted"/>
<feature type="transmembrane region" description="Helical" evidence="1">
    <location>
        <begin position="233"/>
        <end position="256"/>
    </location>
</feature>